<dbReference type="EMBL" id="JXKH01000005">
    <property type="protein sequence ID" value="OJG18131.1"/>
    <property type="molecule type" value="Genomic_DNA"/>
</dbReference>
<gene>
    <name evidence="7" type="ORF">RU97_GL002204</name>
</gene>
<dbReference type="Gene3D" id="3.40.930.10">
    <property type="entry name" value="Mannitol-specific EII, Chain A"/>
    <property type="match status" value="1"/>
</dbReference>
<dbReference type="PROSITE" id="PS51372">
    <property type="entry name" value="PRD_2"/>
    <property type="match status" value="2"/>
</dbReference>
<feature type="domain" description="PRD" evidence="6">
    <location>
        <begin position="172"/>
        <end position="276"/>
    </location>
</feature>
<dbReference type="Gene3D" id="1.10.10.10">
    <property type="entry name" value="Winged helix-like DNA-binding domain superfamily/Winged helix DNA-binding domain"/>
    <property type="match status" value="1"/>
</dbReference>
<comment type="caution">
    <text evidence="7">The sequence shown here is derived from an EMBL/GenBank/DDBJ whole genome shotgun (WGS) entry which is preliminary data.</text>
</comment>
<evidence type="ECO:0000256" key="1">
    <source>
        <dbReference type="ARBA" id="ARBA00022737"/>
    </source>
</evidence>
<keyword evidence="3" id="KW-0010">Activator</keyword>
<evidence type="ECO:0000256" key="2">
    <source>
        <dbReference type="ARBA" id="ARBA00023015"/>
    </source>
</evidence>
<evidence type="ECO:0000313" key="8">
    <source>
        <dbReference type="Proteomes" id="UP000181884"/>
    </source>
</evidence>
<evidence type="ECO:0000256" key="4">
    <source>
        <dbReference type="ARBA" id="ARBA00023163"/>
    </source>
</evidence>
<feature type="domain" description="PRD" evidence="6">
    <location>
        <begin position="284"/>
        <end position="390"/>
    </location>
</feature>
<dbReference type="RefSeq" id="WP_067393605.1">
    <property type="nucleotide sequence ID" value="NZ_JXKH01000005.1"/>
</dbReference>
<dbReference type="InterPro" id="IPR007737">
    <property type="entry name" value="Mga_HTH"/>
</dbReference>
<name>A0A1L8REB9_9ENTE</name>
<keyword evidence="2" id="KW-0805">Transcription regulation</keyword>
<feature type="domain" description="PTS EIIA type-2" evidence="5">
    <location>
        <begin position="493"/>
        <end position="631"/>
    </location>
</feature>
<dbReference type="SUPFAM" id="SSF63520">
    <property type="entry name" value="PTS-regulatory domain, PRD"/>
    <property type="match status" value="2"/>
</dbReference>
<evidence type="ECO:0000313" key="7">
    <source>
        <dbReference type="EMBL" id="OJG18131.1"/>
    </source>
</evidence>
<dbReference type="PANTHER" id="PTHR30185">
    <property type="entry name" value="CRYPTIC BETA-GLUCOSIDE BGL OPERON ANTITERMINATOR"/>
    <property type="match status" value="1"/>
</dbReference>
<keyword evidence="4" id="KW-0804">Transcription</keyword>
<dbReference type="Pfam" id="PF00359">
    <property type="entry name" value="PTS_EIIA_2"/>
    <property type="match status" value="1"/>
</dbReference>
<accession>A0A1L8REB9</accession>
<evidence type="ECO:0000256" key="3">
    <source>
        <dbReference type="ARBA" id="ARBA00023159"/>
    </source>
</evidence>
<organism evidence="7 8">
    <name type="scientific">Enterococcus canis</name>
    <dbReference type="NCBI Taxonomy" id="214095"/>
    <lineage>
        <taxon>Bacteria</taxon>
        <taxon>Bacillati</taxon>
        <taxon>Bacillota</taxon>
        <taxon>Bacilli</taxon>
        <taxon>Lactobacillales</taxon>
        <taxon>Enterococcaceae</taxon>
        <taxon>Enterococcus</taxon>
    </lineage>
</organism>
<dbReference type="GO" id="GO:0006355">
    <property type="term" value="P:regulation of DNA-templated transcription"/>
    <property type="evidence" value="ECO:0007669"/>
    <property type="project" value="InterPro"/>
</dbReference>
<dbReference type="PROSITE" id="PS51094">
    <property type="entry name" value="PTS_EIIA_TYPE_2"/>
    <property type="match status" value="1"/>
</dbReference>
<proteinExistence type="predicted"/>
<dbReference type="SUPFAM" id="SSF55804">
    <property type="entry name" value="Phoshotransferase/anion transport protein"/>
    <property type="match status" value="1"/>
</dbReference>
<dbReference type="SUPFAM" id="SSF46785">
    <property type="entry name" value="Winged helix' DNA-binding domain"/>
    <property type="match status" value="1"/>
</dbReference>
<dbReference type="InterPro" id="IPR013196">
    <property type="entry name" value="HTH_11"/>
</dbReference>
<dbReference type="Pfam" id="PF05043">
    <property type="entry name" value="Mga"/>
    <property type="match status" value="1"/>
</dbReference>
<dbReference type="Proteomes" id="UP000181884">
    <property type="component" value="Unassembled WGS sequence"/>
</dbReference>
<dbReference type="InterPro" id="IPR011608">
    <property type="entry name" value="PRD"/>
</dbReference>
<dbReference type="AlphaFoldDB" id="A0A1L8REB9"/>
<sequence length="632" mass="73074">MKEKQRELLLFLLQQDTVISSTAIAQALGISKRTVKNYIAELNTIAPEMIEATNKGYCVQREAVLQLLEPVPRELPDSFKARALYMIKEALIKHRSLTIMEIETELFVSESTLRSDLTKMSRTFGSEELRFAIRHETLVIEGEEKEKRRLMSLVIFEEMPRQFIDMAILEKNFCPEDVQKIVRLIRQVTEKTNYYLNDFAFMNLVLHLLILVEAVRNGHVLVARETSSVWLGPEQAQLVNYLIADLEAAFTIHLNASEREEMHVLFQANTNYLPTNDFQKIQAVEGTELLQQVDYIVQKVHENYGINLHSQAFTVSFALHLSGLVARAKEQNFIKNPMLTSIKKDFPIVYAIAVYVALLVGQTYNVTIPEDECGYLALHIGSELEEQRKNQSKIRTVLLCPKYMDLDVKLYQEIEKHFNNTLNIIAVVPQLTEVAALDFDLLISTLDAPFTNHYHTVQLSPIFNEEQKNHLISELATIRSFQKRKILFENFDRYFSESVFWLEPPERERDPLLKVMCQRLQEQEVVPTGFYQHVQEREQAASTAYDAIAIPHSIHTEADKTTIAVALSKAGIKWQDKKVHIVLLTALNEFDRKQFFDIYEAVIDLFDHPETYSQLLKITSFQEFRQLLLKKS</sequence>
<dbReference type="InterPro" id="IPR036390">
    <property type="entry name" value="WH_DNA-bd_sf"/>
</dbReference>
<keyword evidence="1" id="KW-0677">Repeat</keyword>
<dbReference type="InterPro" id="IPR036388">
    <property type="entry name" value="WH-like_DNA-bd_sf"/>
</dbReference>
<dbReference type="InterPro" id="IPR050661">
    <property type="entry name" value="BglG_antiterminators"/>
</dbReference>
<keyword evidence="8" id="KW-1185">Reference proteome</keyword>
<dbReference type="InterPro" id="IPR002178">
    <property type="entry name" value="PTS_EIIA_type-2_dom"/>
</dbReference>
<dbReference type="InterPro" id="IPR036634">
    <property type="entry name" value="PRD_sf"/>
</dbReference>
<dbReference type="STRING" id="214095.RU97_GL002204"/>
<dbReference type="PANTHER" id="PTHR30185:SF12">
    <property type="entry name" value="TRANSCRIPTIONAL REGULATOR MANR"/>
    <property type="match status" value="1"/>
</dbReference>
<dbReference type="InterPro" id="IPR016152">
    <property type="entry name" value="PTrfase/Anion_transptr"/>
</dbReference>
<evidence type="ECO:0000259" key="5">
    <source>
        <dbReference type="PROSITE" id="PS51094"/>
    </source>
</evidence>
<dbReference type="Pfam" id="PF00874">
    <property type="entry name" value="PRD"/>
    <property type="match status" value="2"/>
</dbReference>
<protein>
    <submittedName>
        <fullName evidence="7">Uncharacterized protein</fullName>
    </submittedName>
</protein>
<evidence type="ECO:0000259" key="6">
    <source>
        <dbReference type="PROSITE" id="PS51372"/>
    </source>
</evidence>
<dbReference type="Gene3D" id="1.10.1790.10">
    <property type="entry name" value="PRD domain"/>
    <property type="match status" value="1"/>
</dbReference>
<reference evidence="7 8" key="1">
    <citation type="submission" date="2014-12" db="EMBL/GenBank/DDBJ databases">
        <title>Draft genome sequences of 29 type strains of Enterococci.</title>
        <authorList>
            <person name="Zhong Z."/>
            <person name="Sun Z."/>
            <person name="Liu W."/>
            <person name="Zhang W."/>
            <person name="Zhang H."/>
        </authorList>
    </citation>
    <scope>NUCLEOTIDE SEQUENCE [LARGE SCALE GENOMIC DNA]</scope>
    <source>
        <strain evidence="7 8">DSM 17029</strain>
    </source>
</reference>
<dbReference type="Pfam" id="PF08279">
    <property type="entry name" value="HTH_11"/>
    <property type="match status" value="1"/>
</dbReference>